<dbReference type="GO" id="GO:0005524">
    <property type="term" value="F:ATP binding"/>
    <property type="evidence" value="ECO:0007669"/>
    <property type="project" value="UniProtKB-KW"/>
</dbReference>
<geneLocation type="plasmid" evidence="2 3">
    <name>pPA79</name>
</geneLocation>
<dbReference type="GO" id="GO:0003677">
    <property type="term" value="F:DNA binding"/>
    <property type="evidence" value="ECO:0007669"/>
    <property type="project" value="UniProtKB-KW"/>
</dbReference>
<keyword evidence="2" id="KW-0540">Nuclease</keyword>
<dbReference type="EMBL" id="CM002808">
    <property type="protein sequence ID" value="KEI65158.1"/>
    <property type="molecule type" value="Genomic_DNA"/>
</dbReference>
<accession>A0A073CBX6</accession>
<reference evidence="2 3" key="1">
    <citation type="journal article" date="2014" name="Appl. Environ. Microbiol.">
        <title>Elucidation of insertion elements encoded on plasmids and in vitro construction of shuttle vectors from the toxic cyanobacterium Planktothrix.</title>
        <authorList>
            <person name="Christiansen G."/>
            <person name="Goesmann A."/>
            <person name="Kurmayer R."/>
        </authorList>
    </citation>
    <scope>NUCLEOTIDE SEQUENCE [LARGE SCALE GENOMIC DNA]</scope>
    <source>
        <strain evidence="2 3">NIVA-CYA 126/8</strain>
        <plasmid evidence="2">pPA79</plasmid>
    </source>
</reference>
<proteinExistence type="predicted"/>
<evidence type="ECO:0000313" key="2">
    <source>
        <dbReference type="EMBL" id="KEI65158.1"/>
    </source>
</evidence>
<dbReference type="InterPro" id="IPR007409">
    <property type="entry name" value="Restrct_endonuc_type1_HsdR_N"/>
</dbReference>
<evidence type="ECO:0000313" key="3">
    <source>
        <dbReference type="Proteomes" id="UP000027395"/>
    </source>
</evidence>
<evidence type="ECO:0000259" key="1">
    <source>
        <dbReference type="Pfam" id="PF04313"/>
    </source>
</evidence>
<dbReference type="GO" id="GO:0009307">
    <property type="term" value="P:DNA restriction-modification system"/>
    <property type="evidence" value="ECO:0007669"/>
    <property type="project" value="UniProtKB-KW"/>
</dbReference>
<organism evidence="2 3">
    <name type="scientific">Planktothrix agardhii (strain NIVA-CYA 126/8)</name>
    <dbReference type="NCBI Taxonomy" id="388467"/>
    <lineage>
        <taxon>Bacteria</taxon>
        <taxon>Bacillati</taxon>
        <taxon>Cyanobacteriota</taxon>
        <taxon>Cyanophyceae</taxon>
        <taxon>Oscillatoriophycideae</taxon>
        <taxon>Oscillatoriales</taxon>
        <taxon>Microcoleaceae</taxon>
        <taxon>Planktothrix</taxon>
    </lineage>
</organism>
<keyword evidence="2" id="KW-0614">Plasmid</keyword>
<dbReference type="PATRIC" id="fig|388467.6.peg.4872"/>
<dbReference type="HOGENOM" id="CLU_090272_0_0_3"/>
<name>A0A073CBX6_PLAA1</name>
<keyword evidence="2" id="KW-0255">Endonuclease</keyword>
<sequence length="206" mass="23875">MQANEITLYELEERLNLQVATDSNFFTEWLEPIPLSEEEKAKCDRIRNQFMRQVLYRRKTIEVLVKMLVLSPLLDIAGFYQDPFDISAEDPVIIDEEDNNEPVRGRLDVLVFNSELWIAVIEAKGLKFSTYSAIPQTLAYMYASPNRRDRPIFGMVTNGNNFLFLKMAKSNPPQYAWSAEFSLLDPRENPLYEVLGILKRLSTKIS</sequence>
<gene>
    <name evidence="2" type="ORF">A19Y_8068</name>
</gene>
<protein>
    <submittedName>
        <fullName evidence="2">Putative Restriction endonuclease EcoRI</fullName>
    </submittedName>
</protein>
<dbReference type="AlphaFoldDB" id="A0A073CBX6"/>
<feature type="domain" description="Restriction endonuclease type I HsdR N-terminal" evidence="1">
    <location>
        <begin position="101"/>
        <end position="168"/>
    </location>
</feature>
<dbReference type="Pfam" id="PF04313">
    <property type="entry name" value="HSDR_N"/>
    <property type="match status" value="1"/>
</dbReference>
<keyword evidence="3" id="KW-1185">Reference proteome</keyword>
<dbReference type="Proteomes" id="UP000027395">
    <property type="component" value="Plasmid pPA79"/>
</dbReference>
<dbReference type="GO" id="GO:0009035">
    <property type="term" value="F:type I site-specific deoxyribonuclease activity"/>
    <property type="evidence" value="ECO:0007669"/>
    <property type="project" value="UniProtKB-EC"/>
</dbReference>
<keyword evidence="2" id="KW-0378">Hydrolase</keyword>
<dbReference type="RefSeq" id="WP_036831804.1">
    <property type="nucleotide sequence ID" value="NZ_CM002808.1"/>
</dbReference>